<comment type="caution">
    <text evidence="1">The sequence shown here is derived from an EMBL/GenBank/DDBJ whole genome shotgun (WGS) entry which is preliminary data.</text>
</comment>
<name>A0A1Y3G713_9PROT</name>
<accession>A0A1Y3G713</accession>
<sequence>MLKTLLSPDAKLRRENTELRAENARFLDAVARRNKENISLREENRALRLKLDALKRGKGRDAAGRFA</sequence>
<dbReference type="RefSeq" id="WP_086653086.1">
    <property type="nucleotide sequence ID" value="NZ_JOPG01000009.1"/>
</dbReference>
<organism evidence="1 2">
    <name type="scientific">Acetobacter malorum</name>
    <dbReference type="NCBI Taxonomy" id="178901"/>
    <lineage>
        <taxon>Bacteria</taxon>
        <taxon>Pseudomonadati</taxon>
        <taxon>Pseudomonadota</taxon>
        <taxon>Alphaproteobacteria</taxon>
        <taxon>Acetobacterales</taxon>
        <taxon>Acetobacteraceae</taxon>
        <taxon>Acetobacter</taxon>
    </lineage>
</organism>
<proteinExistence type="predicted"/>
<reference evidence="2" key="1">
    <citation type="submission" date="2014-06" db="EMBL/GenBank/DDBJ databases">
        <authorList>
            <person name="Winans N.J."/>
            <person name="Newell P.D."/>
            <person name="Douglas A.E."/>
        </authorList>
    </citation>
    <scope>NUCLEOTIDE SEQUENCE [LARGE SCALE GENOMIC DNA]</scope>
    <source>
        <strain evidence="2">DsW_057</strain>
    </source>
</reference>
<evidence type="ECO:0000313" key="2">
    <source>
        <dbReference type="Proteomes" id="UP000242683"/>
    </source>
</evidence>
<dbReference type="Proteomes" id="UP000242683">
    <property type="component" value="Unassembled WGS sequence"/>
</dbReference>
<gene>
    <name evidence="1" type="ORF">HK23_14220</name>
</gene>
<dbReference type="AlphaFoldDB" id="A0A1Y3G713"/>
<dbReference type="EMBL" id="JOPG01000009">
    <property type="protein sequence ID" value="OUJ06631.1"/>
    <property type="molecule type" value="Genomic_DNA"/>
</dbReference>
<evidence type="ECO:0000313" key="1">
    <source>
        <dbReference type="EMBL" id="OUJ06631.1"/>
    </source>
</evidence>
<protein>
    <submittedName>
        <fullName evidence="1">Uncharacterized protein</fullName>
    </submittedName>
</protein>
<dbReference type="OrthoDB" id="7226365at2"/>